<evidence type="ECO:0000256" key="9">
    <source>
        <dbReference type="ARBA" id="ARBA00033999"/>
    </source>
</evidence>
<feature type="binding site" evidence="12">
    <location>
        <begin position="287"/>
        <end position="294"/>
    </location>
    <ligand>
        <name>FAD</name>
        <dbReference type="ChEBI" id="CHEBI:57692"/>
    </ligand>
</feature>
<evidence type="ECO:0000259" key="15">
    <source>
        <dbReference type="PROSITE" id="PS51645"/>
    </source>
</evidence>
<dbReference type="EMBL" id="JAOEEO010000003">
    <property type="protein sequence ID" value="MDH0564600.1"/>
    <property type="molecule type" value="Genomic_DNA"/>
</dbReference>
<evidence type="ECO:0000256" key="1">
    <source>
        <dbReference type="ARBA" id="ARBA00001932"/>
    </source>
</evidence>
<proteinExistence type="inferred from homology"/>
<evidence type="ECO:0000256" key="12">
    <source>
        <dbReference type="PIRSR" id="PIRSR602081-1"/>
    </source>
</evidence>
<feature type="binding site" evidence="12">
    <location>
        <begin position="385"/>
        <end position="387"/>
    </location>
    <ligand>
        <name>FAD</name>
        <dbReference type="ChEBI" id="CHEBI:57692"/>
    </ligand>
</feature>
<dbReference type="InterPro" id="IPR018394">
    <property type="entry name" value="DNA_photolyase_1_CS_C"/>
</dbReference>
<comment type="function">
    <text evidence="10">Involved in repair of UV radiation-induced DNA damage. Catalyzes the light-dependent monomerization (300-600 nm) of cyclobutyl pyrimidine dimers (in cis-syn configuration), which are formed between adjacent bases on the same DNA strand upon exposure to ultraviolet radiation.</text>
</comment>
<evidence type="ECO:0000256" key="3">
    <source>
        <dbReference type="ARBA" id="ARBA00013149"/>
    </source>
</evidence>
<dbReference type="PRINTS" id="PR00147">
    <property type="entry name" value="DNAPHOTLYASE"/>
</dbReference>
<dbReference type="InterPro" id="IPR006050">
    <property type="entry name" value="DNA_photolyase_N"/>
</dbReference>
<comment type="similarity">
    <text evidence="14">Belongs to the DNA photolyase family.</text>
</comment>
<dbReference type="Gene3D" id="1.10.579.10">
    <property type="entry name" value="DNA Cyclobutane Dipyrimidine Photolyase, subunit A, domain 3"/>
    <property type="match status" value="1"/>
</dbReference>
<dbReference type="InterPro" id="IPR002081">
    <property type="entry name" value="Cryptochrome/DNA_photolyase_1"/>
</dbReference>
<dbReference type="SUPFAM" id="SSF48173">
    <property type="entry name" value="Cryptochrome/photolyase FAD-binding domain"/>
    <property type="match status" value="1"/>
</dbReference>
<feature type="binding site" evidence="12">
    <location>
        <position position="233"/>
    </location>
    <ligand>
        <name>FAD</name>
        <dbReference type="ChEBI" id="CHEBI:57692"/>
    </ligand>
</feature>
<feature type="site" description="Electron transfer via tryptophanyl radical" evidence="13">
    <location>
        <position position="372"/>
    </location>
</feature>
<feature type="site" description="Electron transfer via tryptophanyl radical" evidence="13">
    <location>
        <position position="319"/>
    </location>
</feature>
<keyword evidence="6 12" id="KW-0274">FAD</keyword>
<feature type="binding site" evidence="12">
    <location>
        <begin position="245"/>
        <end position="249"/>
    </location>
    <ligand>
        <name>FAD</name>
        <dbReference type="ChEBI" id="CHEBI:57692"/>
    </ligand>
</feature>
<dbReference type="Gene3D" id="3.40.50.620">
    <property type="entry name" value="HUPs"/>
    <property type="match status" value="1"/>
</dbReference>
<sequence length="480" mass="55906">MSTAYQLLWFRQDLRIQDHAALWHATQAGPTIALVILSPEQWQLHDDAPIKIDFYLRQLQSLKHQLASLNIPLLVHSISLWKDIPEYFATLIQQLPIQHVYANIELGVNELKRDQAVQKLLNQQDKELILFHDRTLFPVGSIRNQSNLPYQVFGAFKKTCYQRLQPALPKCYPTPAPQQAITDLKLISSTDIKSLQLEYQKHIQHPHDHEWQVGEAYALQQLDQFIEEQLSDYKIARDFPARAGTSQLSAYLNIGIISIRQCLQALFRAQQGHFDIQSDAQQSWLDELLWREFYQHILFDFPRVSRHLPFKQSTQNIPWRDDPVALQQWQQGQTGIPIIDAGMRQMLATGWMHNRVRMICAMFLSKNLLIDWRKGEQWFMQHLVDGDLAANNGGWQWCASTGTDSVPYFRIFNPVSQSQKFDPEGEYIRKWLPELAQLDKKTIHEPYAKKHSLALDYPHPIVDLKLSRARAIEVFKAYLS</sequence>
<evidence type="ECO:0000256" key="13">
    <source>
        <dbReference type="PIRSR" id="PIRSR602081-2"/>
    </source>
</evidence>
<dbReference type="Pfam" id="PF03441">
    <property type="entry name" value="FAD_binding_7"/>
    <property type="match status" value="1"/>
</dbReference>
<comment type="cofactor">
    <cofactor evidence="1">
        <name>(6R)-5,10-methylene-5,6,7,8-tetrahydrofolate</name>
        <dbReference type="ChEBI" id="CHEBI:15636"/>
    </cofactor>
</comment>
<comment type="caution">
    <text evidence="16">The sequence shown here is derived from an EMBL/GenBank/DDBJ whole genome shotgun (WGS) entry which is preliminary data.</text>
</comment>
<comment type="cofactor">
    <cofactor evidence="12">
        <name>FAD</name>
        <dbReference type="ChEBI" id="CHEBI:57692"/>
    </cofactor>
    <text evidence="12">Binds 1 FAD per subunit.</text>
</comment>
<organism evidence="16 17">
    <name type="scientific">Acinetobacter courvalinii</name>
    <dbReference type="NCBI Taxonomy" id="280147"/>
    <lineage>
        <taxon>Bacteria</taxon>
        <taxon>Pseudomonadati</taxon>
        <taxon>Pseudomonadota</taxon>
        <taxon>Gammaproteobacteria</taxon>
        <taxon>Moraxellales</taxon>
        <taxon>Moraxellaceae</taxon>
        <taxon>Acinetobacter</taxon>
    </lineage>
</organism>
<dbReference type="Proteomes" id="UP001159329">
    <property type="component" value="Unassembled WGS sequence"/>
</dbReference>
<dbReference type="PANTHER" id="PTHR11455">
    <property type="entry name" value="CRYPTOCHROME"/>
    <property type="match status" value="1"/>
</dbReference>
<dbReference type="GO" id="GO:0003904">
    <property type="term" value="F:deoxyribodipyrimidine photo-lyase activity"/>
    <property type="evidence" value="ECO:0007669"/>
    <property type="project" value="UniProtKB-EC"/>
</dbReference>
<evidence type="ECO:0000256" key="10">
    <source>
        <dbReference type="ARBA" id="ARBA00059220"/>
    </source>
</evidence>
<dbReference type="PANTHER" id="PTHR11455:SF9">
    <property type="entry name" value="CRYPTOCHROME CIRCADIAN CLOCK 5 ISOFORM X1"/>
    <property type="match status" value="1"/>
</dbReference>
<feature type="domain" description="Photolyase/cryptochrome alpha/beta" evidence="15">
    <location>
        <begin position="4"/>
        <end position="136"/>
    </location>
</feature>
<evidence type="ECO:0000256" key="14">
    <source>
        <dbReference type="RuleBase" id="RU004182"/>
    </source>
</evidence>
<name>A0AA42I8Q3_9GAMM</name>
<dbReference type="Gene3D" id="1.25.40.80">
    <property type="match status" value="1"/>
</dbReference>
<dbReference type="RefSeq" id="WP_279696087.1">
    <property type="nucleotide sequence ID" value="NZ_JAOEEO010000003.1"/>
</dbReference>
<gene>
    <name evidence="16" type="ORF">N7644_13040</name>
</gene>
<keyword evidence="5 12" id="KW-0285">Flavoprotein</keyword>
<comment type="catalytic activity">
    <reaction evidence="9">
        <text>cyclobutadipyrimidine (in DNA) = 2 pyrimidine residues (in DNA).</text>
        <dbReference type="EC" id="4.1.99.3"/>
    </reaction>
</comment>
<keyword evidence="7 14" id="KW-0157">Chromophore</keyword>
<feature type="site" description="Electron transfer via tryptophanyl radical" evidence="13">
    <location>
        <position position="395"/>
    </location>
</feature>
<dbReference type="FunFam" id="1.10.579.10:FF:000003">
    <property type="entry name" value="Deoxyribodipyrimidine photo-lyase"/>
    <property type="match status" value="1"/>
</dbReference>
<dbReference type="GO" id="GO:0000719">
    <property type="term" value="P:photoreactive repair"/>
    <property type="evidence" value="ECO:0007669"/>
    <property type="project" value="UniProtKB-ARBA"/>
</dbReference>
<evidence type="ECO:0000256" key="7">
    <source>
        <dbReference type="ARBA" id="ARBA00022991"/>
    </source>
</evidence>
<evidence type="ECO:0000313" key="16">
    <source>
        <dbReference type="EMBL" id="MDH0564600.1"/>
    </source>
</evidence>
<evidence type="ECO:0000256" key="5">
    <source>
        <dbReference type="ARBA" id="ARBA00022630"/>
    </source>
</evidence>
<dbReference type="EC" id="4.1.99.3" evidence="3"/>
<accession>A0AA42I8Q3</accession>
<dbReference type="InterPro" id="IPR036134">
    <property type="entry name" value="Crypto/Photolyase_FAD-like_sf"/>
</dbReference>
<evidence type="ECO:0000256" key="6">
    <source>
        <dbReference type="ARBA" id="ARBA00022827"/>
    </source>
</evidence>
<comment type="similarity">
    <text evidence="2">Belongs to the DNA photolyase class-1 family.</text>
</comment>
<dbReference type="InterPro" id="IPR036155">
    <property type="entry name" value="Crypto/Photolyase_N_sf"/>
</dbReference>
<dbReference type="InterPro" id="IPR014729">
    <property type="entry name" value="Rossmann-like_a/b/a_fold"/>
</dbReference>
<dbReference type="AlphaFoldDB" id="A0AA42I8Q3"/>
<dbReference type="GO" id="GO:0003677">
    <property type="term" value="F:DNA binding"/>
    <property type="evidence" value="ECO:0007669"/>
    <property type="project" value="TreeGrafter"/>
</dbReference>
<dbReference type="SUPFAM" id="SSF52425">
    <property type="entry name" value="Cryptochrome/photolyase, N-terminal domain"/>
    <property type="match status" value="1"/>
</dbReference>
<dbReference type="Pfam" id="PF00875">
    <property type="entry name" value="DNA_photolyase"/>
    <property type="match status" value="1"/>
</dbReference>
<evidence type="ECO:0000256" key="4">
    <source>
        <dbReference type="ARBA" id="ARBA00014046"/>
    </source>
</evidence>
<dbReference type="GO" id="GO:0071949">
    <property type="term" value="F:FAD binding"/>
    <property type="evidence" value="ECO:0007669"/>
    <property type="project" value="TreeGrafter"/>
</dbReference>
<dbReference type="PROSITE" id="PS00394">
    <property type="entry name" value="DNA_PHOTOLYASES_1_1"/>
    <property type="match status" value="1"/>
</dbReference>
<dbReference type="PROSITE" id="PS51645">
    <property type="entry name" value="PHR_CRY_ALPHA_BETA"/>
    <property type="match status" value="1"/>
</dbReference>
<reference evidence="16" key="1">
    <citation type="submission" date="2022-09" db="EMBL/GenBank/DDBJ databases">
        <title>Intensive care unit water sources are persistently colonized with multi-drug resistant bacteria and are the site of extensive horizontal gene transfer of antibiotic resistance genes.</title>
        <authorList>
            <person name="Diorio-Toth L."/>
        </authorList>
    </citation>
    <scope>NUCLEOTIDE SEQUENCE</scope>
    <source>
        <strain evidence="16">GD04005</strain>
    </source>
</reference>
<dbReference type="GO" id="GO:0009416">
    <property type="term" value="P:response to light stimulus"/>
    <property type="evidence" value="ECO:0007669"/>
    <property type="project" value="TreeGrafter"/>
</dbReference>
<evidence type="ECO:0000256" key="2">
    <source>
        <dbReference type="ARBA" id="ARBA00005862"/>
    </source>
</evidence>
<feature type="binding site" evidence="12">
    <location>
        <position position="284"/>
    </location>
    <ligand>
        <name>FAD</name>
        <dbReference type="ChEBI" id="CHEBI:57692"/>
    </ligand>
</feature>
<protein>
    <recommendedName>
        <fullName evidence="4">Deoxyribodipyrimidine photo-lyase</fullName>
        <ecNumber evidence="3">4.1.99.3</ecNumber>
    </recommendedName>
    <alternativeName>
        <fullName evidence="8">DNA photolyase</fullName>
    </alternativeName>
    <alternativeName>
        <fullName evidence="11">Photoreactivating enzyme</fullName>
    </alternativeName>
</protein>
<evidence type="ECO:0000256" key="8">
    <source>
        <dbReference type="ARBA" id="ARBA00031671"/>
    </source>
</evidence>
<evidence type="ECO:0000256" key="11">
    <source>
        <dbReference type="ARBA" id="ARBA00083107"/>
    </source>
</evidence>
<dbReference type="InterPro" id="IPR005101">
    <property type="entry name" value="Cryptochr/Photolyase_FAD-bd"/>
</dbReference>
<evidence type="ECO:0000313" key="17">
    <source>
        <dbReference type="Proteomes" id="UP001159329"/>
    </source>
</evidence>